<feature type="transmembrane region" description="Helical" evidence="6">
    <location>
        <begin position="288"/>
        <end position="307"/>
    </location>
</feature>
<organism evidence="7 8">
    <name type="scientific">Drosophila arizonae</name>
    <name type="common">Fruit fly</name>
    <dbReference type="NCBI Taxonomy" id="7263"/>
    <lineage>
        <taxon>Eukaryota</taxon>
        <taxon>Metazoa</taxon>
        <taxon>Ecdysozoa</taxon>
        <taxon>Arthropoda</taxon>
        <taxon>Hexapoda</taxon>
        <taxon>Insecta</taxon>
        <taxon>Pterygota</taxon>
        <taxon>Neoptera</taxon>
        <taxon>Endopterygota</taxon>
        <taxon>Diptera</taxon>
        <taxon>Brachycera</taxon>
        <taxon>Muscomorpha</taxon>
        <taxon>Ephydroidea</taxon>
        <taxon>Drosophilidae</taxon>
        <taxon>Drosophila</taxon>
    </lineage>
</organism>
<protein>
    <submittedName>
        <fullName evidence="8">Sialin</fullName>
    </submittedName>
</protein>
<accession>A0ABM1NW66</accession>
<dbReference type="InterPro" id="IPR011701">
    <property type="entry name" value="MFS"/>
</dbReference>
<dbReference type="RefSeq" id="XP_017859202.1">
    <property type="nucleotide sequence ID" value="XM_018003713.1"/>
</dbReference>
<evidence type="ECO:0000256" key="5">
    <source>
        <dbReference type="SAM" id="MobiDB-lite"/>
    </source>
</evidence>
<evidence type="ECO:0000313" key="8">
    <source>
        <dbReference type="RefSeq" id="XP_017859202.1"/>
    </source>
</evidence>
<dbReference type="InterPro" id="IPR036259">
    <property type="entry name" value="MFS_trans_sf"/>
</dbReference>
<keyword evidence="3 6" id="KW-1133">Transmembrane helix</keyword>
<feature type="transmembrane region" description="Helical" evidence="6">
    <location>
        <begin position="313"/>
        <end position="335"/>
    </location>
</feature>
<comment type="subcellular location">
    <subcellularLocation>
        <location evidence="1">Membrane</location>
        <topology evidence="1">Multi-pass membrane protein</topology>
    </subcellularLocation>
</comment>
<reference evidence="7" key="2">
    <citation type="journal article" date="2016" name="G3 (Bethesda)">
        <title>Genome Evolution in Three Species of Cactophilic Drosophila.</title>
        <authorList>
            <person name="Sanchez-Flores A."/>
            <person name="Penazola F."/>
            <person name="Carpinteyro-Ponce J."/>
            <person name="Nazario-Yepiz N."/>
            <person name="Abreu-Goodger C."/>
            <person name="Machado C.A."/>
            <person name="Markow T.A."/>
        </authorList>
    </citation>
    <scope>NUCLEOTIDE SEQUENCE [LARGE SCALE GENOMIC DNA]</scope>
</reference>
<reference evidence="7" key="1">
    <citation type="journal article" date="1997" name="Nucleic Acids Res.">
        <title>tRNAscan-SE: a program for improved detection of transfer RNA genes in genomic sequence.</title>
        <authorList>
            <person name="Lowe T.M."/>
            <person name="Eddy S.R."/>
        </authorList>
    </citation>
    <scope>NUCLEOTIDE SEQUENCE [LARGE SCALE GENOMIC DNA]</scope>
</reference>
<feature type="transmembrane region" description="Helical" evidence="6">
    <location>
        <begin position="537"/>
        <end position="556"/>
    </location>
</feature>
<feature type="transmembrane region" description="Helical" evidence="6">
    <location>
        <begin position="462"/>
        <end position="477"/>
    </location>
</feature>
<sequence length="573" mass="64382">MPQVQPKLRKFFDYLQVRQRLVLCAFALLAIVNAYSIRLCLDFSLSRIARDCNELAAVQLENAPSTWRKAPKVNSDRAHGRYAANKVLAAINAFAAKFHSTANSPYASRNVREVRINQRARAGHKEKPARPTRQPRDRQTRQSRRLARNAPTPSYPRQKSGMSCETQMYQHPRREPEPITVTNSADIWTKEVQVLITISFYVGYMITHIPGGRLAERYGGKWILGASILSSGILTLLTPTIVRHGGPKSVMLLRMVIGLFEGPTFPAVSAMLAQWVPEKERGRLCSSVLSAGEIGIIFMHLVSGFTIDEQDWAVAFYVVGSGAILWFMGFVVVCYSKPDDSPYIQNSEREYIKSQVCETLETEAGDANEAVPWSNMLMNAPIWALIASNMQHDWNQQEFAKELEQMLLDLEAKGKSYWNELETSIRLMAPHLYSWLASLTSGSFSDYLISEGILNRTQTRRLMSWLVFISVTMYFIHDKESSARPWSILAFGAYYAGIKLLPLDMSPNFAGTLMGITNGLGALPGLVLPVLEKLEEEYAIIGSIRATLWFICAGYISGEVQSYNRLEPTANRS</sequence>
<feature type="region of interest" description="Disordered" evidence="5">
    <location>
        <begin position="118"/>
        <end position="175"/>
    </location>
</feature>
<dbReference type="Proteomes" id="UP000694904">
    <property type="component" value="Chromosome 3"/>
</dbReference>
<feature type="transmembrane region" description="Helical" evidence="6">
    <location>
        <begin position="254"/>
        <end position="276"/>
    </location>
</feature>
<reference evidence="8" key="3">
    <citation type="submission" date="2025-08" db="UniProtKB">
        <authorList>
            <consortium name="RefSeq"/>
        </authorList>
    </citation>
    <scope>IDENTIFICATION</scope>
    <source>
        <tissue evidence="8">Whole organism</tissue>
    </source>
</reference>
<dbReference type="PANTHER" id="PTHR11662:SF415">
    <property type="entry name" value="AT30085P-RELATED"/>
    <property type="match status" value="1"/>
</dbReference>
<feature type="compositionally biased region" description="Basic and acidic residues" evidence="5">
    <location>
        <begin position="123"/>
        <end position="140"/>
    </location>
</feature>
<evidence type="ECO:0000313" key="7">
    <source>
        <dbReference type="Proteomes" id="UP000694904"/>
    </source>
</evidence>
<evidence type="ECO:0000256" key="6">
    <source>
        <dbReference type="SAM" id="Phobius"/>
    </source>
</evidence>
<dbReference type="SUPFAM" id="SSF103473">
    <property type="entry name" value="MFS general substrate transporter"/>
    <property type="match status" value="1"/>
</dbReference>
<evidence type="ECO:0000256" key="1">
    <source>
        <dbReference type="ARBA" id="ARBA00004141"/>
    </source>
</evidence>
<gene>
    <name evidence="8" type="primary">LOC108611205</name>
</gene>
<feature type="transmembrane region" description="Helical" evidence="6">
    <location>
        <begin position="192"/>
        <end position="210"/>
    </location>
</feature>
<proteinExistence type="predicted"/>
<evidence type="ECO:0000256" key="3">
    <source>
        <dbReference type="ARBA" id="ARBA00022989"/>
    </source>
</evidence>
<feature type="transmembrane region" description="Helical" evidence="6">
    <location>
        <begin position="222"/>
        <end position="242"/>
    </location>
</feature>
<evidence type="ECO:0000256" key="2">
    <source>
        <dbReference type="ARBA" id="ARBA00022692"/>
    </source>
</evidence>
<keyword evidence="7" id="KW-1185">Reference proteome</keyword>
<dbReference type="Pfam" id="PF07690">
    <property type="entry name" value="MFS_1"/>
    <property type="match status" value="1"/>
</dbReference>
<feature type="compositionally biased region" description="Polar residues" evidence="5">
    <location>
        <begin position="151"/>
        <end position="169"/>
    </location>
</feature>
<keyword evidence="2 6" id="KW-0812">Transmembrane</keyword>
<dbReference type="GeneID" id="108611205"/>
<dbReference type="InterPro" id="IPR050382">
    <property type="entry name" value="MFS_Na/Anion_cotransporter"/>
</dbReference>
<name>A0ABM1NW66_DROAR</name>
<dbReference type="Gene3D" id="1.20.1250.20">
    <property type="entry name" value="MFS general substrate transporter like domains"/>
    <property type="match status" value="1"/>
</dbReference>
<keyword evidence="4 6" id="KW-0472">Membrane</keyword>
<evidence type="ECO:0000256" key="4">
    <source>
        <dbReference type="ARBA" id="ARBA00023136"/>
    </source>
</evidence>
<dbReference type="PANTHER" id="PTHR11662">
    <property type="entry name" value="SOLUTE CARRIER FAMILY 17"/>
    <property type="match status" value="1"/>
</dbReference>
<feature type="transmembrane region" description="Helical" evidence="6">
    <location>
        <begin position="513"/>
        <end position="531"/>
    </location>
</feature>